<keyword evidence="1" id="KW-1185">Reference proteome</keyword>
<sequence length="209" mass="23998">MEVGDASKPNVLYLRGYGKREELWFRIVMTKEDGKRGERQTIEPVAKLCRQTYGIAGRWTVVGDEDIYWIGGYSYGGDRAIVRSQLHKHNIIKHSFDPSLWEPVSSPMDIPRSKPFLAAVGTKLYAGAGTEHYARGDKHENPIWKRCGQIYDLHEKTWKYLMPHIKNFESYDADRAVLVEKEDGEEPTEIVYYSLDVGSVMFIDFTSGE</sequence>
<accession>A0A1U7YF42</accession>
<protein>
    <submittedName>
        <fullName evidence="2">Uncharacterized protein LOC104244188 isoform X1</fullName>
    </submittedName>
</protein>
<dbReference type="Proteomes" id="UP000189701">
    <property type="component" value="Unplaced"/>
</dbReference>
<reference evidence="1" key="1">
    <citation type="journal article" date="2013" name="Genome Biol.">
        <title>Reference genomes and transcriptomes of Nicotiana sylvestris and Nicotiana tomentosiformis.</title>
        <authorList>
            <person name="Sierro N."/>
            <person name="Battey J.N."/>
            <person name="Ouadi S."/>
            <person name="Bovet L."/>
            <person name="Goepfert S."/>
            <person name="Bakaher N."/>
            <person name="Peitsch M.C."/>
            <person name="Ivanov N.V."/>
        </authorList>
    </citation>
    <scope>NUCLEOTIDE SEQUENCE [LARGE SCALE GENOMIC DNA]</scope>
</reference>
<dbReference type="SUPFAM" id="SSF117281">
    <property type="entry name" value="Kelch motif"/>
    <property type="match status" value="1"/>
</dbReference>
<proteinExistence type="predicted"/>
<dbReference type="Gene3D" id="2.120.10.80">
    <property type="entry name" value="Kelch-type beta propeller"/>
    <property type="match status" value="1"/>
</dbReference>
<dbReference type="AlphaFoldDB" id="A0A1U7YF42"/>
<dbReference type="RefSeq" id="XP_009797859.1">
    <property type="nucleotide sequence ID" value="XM_009799557.1"/>
</dbReference>
<dbReference type="InterPro" id="IPR015915">
    <property type="entry name" value="Kelch-typ_b-propeller"/>
</dbReference>
<evidence type="ECO:0000313" key="1">
    <source>
        <dbReference type="Proteomes" id="UP000189701"/>
    </source>
</evidence>
<reference evidence="2" key="2">
    <citation type="submission" date="2025-08" db="UniProtKB">
        <authorList>
            <consortium name="RefSeq"/>
        </authorList>
    </citation>
    <scope>IDENTIFICATION</scope>
    <source>
        <tissue evidence="2">Leaf</tissue>
    </source>
</reference>
<organism evidence="1 2">
    <name type="scientific">Nicotiana sylvestris</name>
    <name type="common">Wood tobacco</name>
    <name type="synonym">South American tobacco</name>
    <dbReference type="NCBI Taxonomy" id="4096"/>
    <lineage>
        <taxon>Eukaryota</taxon>
        <taxon>Viridiplantae</taxon>
        <taxon>Streptophyta</taxon>
        <taxon>Embryophyta</taxon>
        <taxon>Tracheophyta</taxon>
        <taxon>Spermatophyta</taxon>
        <taxon>Magnoliopsida</taxon>
        <taxon>eudicotyledons</taxon>
        <taxon>Gunneridae</taxon>
        <taxon>Pentapetalae</taxon>
        <taxon>asterids</taxon>
        <taxon>lamiids</taxon>
        <taxon>Solanales</taxon>
        <taxon>Solanaceae</taxon>
        <taxon>Nicotianoideae</taxon>
        <taxon>Nicotianeae</taxon>
        <taxon>Nicotiana</taxon>
    </lineage>
</organism>
<gene>
    <name evidence="2" type="primary">LOC104244188</name>
</gene>
<name>A0A1U7YF42_NICSY</name>
<evidence type="ECO:0000313" key="2">
    <source>
        <dbReference type="RefSeq" id="XP_009797859.1"/>
    </source>
</evidence>